<sequence length="393" mass="45607">MKISLESNILLHSLHIREDKKHYIVEQPQTGEYFEMPRVCIEAINRINSGDPLKRVEEELIASYPKEEIDLIDFIEQLIKLGLVKEVDGEVIILNKKNSAPTGFMWVSSQFANILFNRFTIPIFFLLLLFNIIMFIKSPQLLPVYSDLFIFDAMVFNTLLYALIILIMLVFHECGHILAIRAHGLPANVQLSNRLFLIVAETDLTHAWKLPTKSRNLLFLAGMFIDQLILSLTLTLKLTNLSQNLIIDGILSLIILDLFIKTIYQCCIYMKTDLYYVLENVTSCYNLMENGKKKMSKWIPFISEDKHTTTFEGEEKIVKIYSVFYFISVGLTMIIIFFFFLPQLYYMLLTTVPHLTEPLNNPYFWDAIVIVGQTILFLVLLIYSIRKSKKSIE</sequence>
<feature type="transmembrane region" description="Helical" evidence="1">
    <location>
        <begin position="148"/>
        <end position="171"/>
    </location>
</feature>
<feature type="transmembrane region" description="Helical" evidence="1">
    <location>
        <begin position="363"/>
        <end position="383"/>
    </location>
</feature>
<keyword evidence="1" id="KW-1133">Transmembrane helix</keyword>
<reference evidence="2 3" key="1">
    <citation type="submission" date="2016-11" db="EMBL/GenBank/DDBJ databases">
        <authorList>
            <person name="Jaros S."/>
            <person name="Januszkiewicz K."/>
            <person name="Wedrychowicz H."/>
        </authorList>
    </citation>
    <scope>NUCLEOTIDE SEQUENCE [LARGE SCALE GENOMIC DNA]</scope>
    <source>
        <strain evidence="2 3">CGMCC 1.10681</strain>
    </source>
</reference>
<dbReference type="Proteomes" id="UP000184184">
    <property type="component" value="Unassembled WGS sequence"/>
</dbReference>
<dbReference type="AlphaFoldDB" id="A0A1M7IGC7"/>
<organism evidence="2 3">
    <name type="scientific">Gracilibacillus kekensis</name>
    <dbReference type="NCBI Taxonomy" id="1027249"/>
    <lineage>
        <taxon>Bacteria</taxon>
        <taxon>Bacillati</taxon>
        <taxon>Bacillota</taxon>
        <taxon>Bacilli</taxon>
        <taxon>Bacillales</taxon>
        <taxon>Bacillaceae</taxon>
        <taxon>Gracilibacillus</taxon>
    </lineage>
</organism>
<gene>
    <name evidence="2" type="ORF">SAMN05216179_0046</name>
</gene>
<feature type="transmembrane region" description="Helical" evidence="1">
    <location>
        <begin position="323"/>
        <end position="343"/>
    </location>
</feature>
<keyword evidence="1" id="KW-0812">Transmembrane</keyword>
<protein>
    <recommendedName>
        <fullName evidence="4">Peptide zinc metalloprotease protein</fullName>
    </recommendedName>
</protein>
<keyword evidence="1" id="KW-0472">Membrane</keyword>
<proteinExistence type="predicted"/>
<evidence type="ECO:0000256" key="1">
    <source>
        <dbReference type="SAM" id="Phobius"/>
    </source>
</evidence>
<dbReference type="RefSeq" id="WP_073198558.1">
    <property type="nucleotide sequence ID" value="NZ_FRCZ01000001.1"/>
</dbReference>
<feature type="transmembrane region" description="Helical" evidence="1">
    <location>
        <begin position="245"/>
        <end position="264"/>
    </location>
</feature>
<accession>A0A1M7IGC7</accession>
<keyword evidence="3" id="KW-1185">Reference proteome</keyword>
<name>A0A1M7IGC7_9BACI</name>
<evidence type="ECO:0000313" key="3">
    <source>
        <dbReference type="Proteomes" id="UP000184184"/>
    </source>
</evidence>
<feature type="transmembrane region" description="Helical" evidence="1">
    <location>
        <begin position="115"/>
        <end position="136"/>
    </location>
</feature>
<dbReference type="EMBL" id="FRCZ01000001">
    <property type="protein sequence ID" value="SHM39801.1"/>
    <property type="molecule type" value="Genomic_DNA"/>
</dbReference>
<feature type="transmembrane region" description="Helical" evidence="1">
    <location>
        <begin position="217"/>
        <end position="239"/>
    </location>
</feature>
<evidence type="ECO:0000313" key="2">
    <source>
        <dbReference type="EMBL" id="SHM39801.1"/>
    </source>
</evidence>
<dbReference type="OrthoDB" id="140324at2"/>
<evidence type="ECO:0008006" key="4">
    <source>
        <dbReference type="Google" id="ProtNLM"/>
    </source>
</evidence>
<dbReference type="STRING" id="1027249.SAMN05216179_0046"/>